<dbReference type="Proteomes" id="UP000235672">
    <property type="component" value="Unassembled WGS sequence"/>
</dbReference>
<name>A0A2J6PY28_9HELO</name>
<dbReference type="AlphaFoldDB" id="A0A2J6PY28"/>
<protein>
    <submittedName>
        <fullName evidence="1">Uncharacterized protein</fullName>
    </submittedName>
</protein>
<evidence type="ECO:0000313" key="1">
    <source>
        <dbReference type="EMBL" id="PMD18931.1"/>
    </source>
</evidence>
<gene>
    <name evidence="1" type="ORF">NA56DRAFT_705967</name>
</gene>
<reference evidence="1 2" key="1">
    <citation type="submission" date="2016-05" db="EMBL/GenBank/DDBJ databases">
        <title>A degradative enzymes factory behind the ericoid mycorrhizal symbiosis.</title>
        <authorList>
            <consortium name="DOE Joint Genome Institute"/>
            <person name="Martino E."/>
            <person name="Morin E."/>
            <person name="Grelet G."/>
            <person name="Kuo A."/>
            <person name="Kohler A."/>
            <person name="Daghino S."/>
            <person name="Barry K."/>
            <person name="Choi C."/>
            <person name="Cichocki N."/>
            <person name="Clum A."/>
            <person name="Copeland A."/>
            <person name="Hainaut M."/>
            <person name="Haridas S."/>
            <person name="Labutti K."/>
            <person name="Lindquist E."/>
            <person name="Lipzen A."/>
            <person name="Khouja H.-R."/>
            <person name="Murat C."/>
            <person name="Ohm R."/>
            <person name="Olson A."/>
            <person name="Spatafora J."/>
            <person name="Veneault-Fourrey C."/>
            <person name="Henrissat B."/>
            <person name="Grigoriev I."/>
            <person name="Martin F."/>
            <person name="Perotto S."/>
        </authorList>
    </citation>
    <scope>NUCLEOTIDE SEQUENCE [LARGE SCALE GENOMIC DNA]</scope>
    <source>
        <strain evidence="1 2">UAMH 7357</strain>
    </source>
</reference>
<keyword evidence="2" id="KW-1185">Reference proteome</keyword>
<proteinExistence type="predicted"/>
<dbReference type="EMBL" id="KZ613491">
    <property type="protein sequence ID" value="PMD18931.1"/>
    <property type="molecule type" value="Genomic_DNA"/>
</dbReference>
<evidence type="ECO:0000313" key="2">
    <source>
        <dbReference type="Proteomes" id="UP000235672"/>
    </source>
</evidence>
<accession>A0A2J6PY28</accession>
<sequence>MGVLIYPKTTVYEFSSPEPSTIPSSAVVPSQTNRITAPRLATKRQPTKRNTNFTQATPSRCVSCTPSFDAEVARINANPINPEVALFTWLGGNHSVHGFAKKDDIMRLGSRTCSEVCIIVILFFHRRKNTNARNELLGESRAGSFGRDGERKTTSQR</sequence>
<organism evidence="1 2">
    <name type="scientific">Hyaloscypha hepaticicola</name>
    <dbReference type="NCBI Taxonomy" id="2082293"/>
    <lineage>
        <taxon>Eukaryota</taxon>
        <taxon>Fungi</taxon>
        <taxon>Dikarya</taxon>
        <taxon>Ascomycota</taxon>
        <taxon>Pezizomycotina</taxon>
        <taxon>Leotiomycetes</taxon>
        <taxon>Helotiales</taxon>
        <taxon>Hyaloscyphaceae</taxon>
        <taxon>Hyaloscypha</taxon>
    </lineage>
</organism>